<keyword evidence="5" id="KW-0175">Coiled coil</keyword>
<sequence length="551" mass="64841">MNRKRTKIDNERVLSDLSRNLNEEQLHLQKNVKPHNKLRGTYGEFKDFFQKCEEEKRELATNQLQVMNLEENEAVYHIHPEEQHDVLDHTLESKKVQLKEVLANVDSKQDELTALKEEYEMMKIECANQITRARDMKLDAERKLKNLEMRVCDKKSDLESLIESEKIENERIEKIYRERGRVSASLGDDYVLLFHIGLTSDPTRPKEEQIEESLIPLRTRCREILHDAKADFEQRCKKDRTTQEELAIEMEEVDQKTSQERHEPLSLASLFEPITGDLRLKVDNALFTYGDMNEILAVSGSDIVVRESFRSLSRGALDDKVVNFFFKSLAIRDIEKQRNHFVESTFLSELLGVNSIQKRYSYRNVRSLSESVLGGDVFLLDKVFFPCKVDEKRWACAVVYMKEKKIQYFDSVKGDGSKYVDVLFQYLQDEWKAKKEGEFPDLARWDFIHRYRVDGDWKGDKEQDSGVFACIFADCLSVDIQFSAVFVESKMKESRKYIAASILKNSESLEGYSDRTLPEWWPEDQPKKLYHELRLVYWDEEIKLMFQKTFD</sequence>
<comment type="similarity">
    <text evidence="1">Belongs to the peptidase C48 family.</text>
</comment>
<dbReference type="GO" id="GO:0005634">
    <property type="term" value="C:nucleus"/>
    <property type="evidence" value="ECO:0007669"/>
    <property type="project" value="TreeGrafter"/>
</dbReference>
<keyword evidence="8" id="KW-1185">Reference proteome</keyword>
<dbReference type="PROSITE" id="PS50600">
    <property type="entry name" value="ULP_PROTEASE"/>
    <property type="match status" value="1"/>
</dbReference>
<dbReference type="InterPro" id="IPR003653">
    <property type="entry name" value="Peptidase_C48_C"/>
</dbReference>
<evidence type="ECO:0000256" key="5">
    <source>
        <dbReference type="SAM" id="Coils"/>
    </source>
</evidence>
<dbReference type="PANTHER" id="PTHR12606">
    <property type="entry name" value="SENTRIN/SUMO-SPECIFIC PROTEASE"/>
    <property type="match status" value="1"/>
</dbReference>
<dbReference type="EMBL" id="BLLK01000047">
    <property type="protein sequence ID" value="GFH54011.1"/>
    <property type="molecule type" value="Genomic_DNA"/>
</dbReference>
<dbReference type="GO" id="GO:0016926">
    <property type="term" value="P:protein desumoylation"/>
    <property type="evidence" value="ECO:0007669"/>
    <property type="project" value="TreeGrafter"/>
</dbReference>
<dbReference type="GO" id="GO:0016929">
    <property type="term" value="F:deSUMOylase activity"/>
    <property type="evidence" value="ECO:0007669"/>
    <property type="project" value="TreeGrafter"/>
</dbReference>
<dbReference type="PANTHER" id="PTHR12606:SF1">
    <property type="entry name" value="UBIQUITIN-LIKE-SPECIFIC PROTEASE 1A"/>
    <property type="match status" value="1"/>
</dbReference>
<accession>A0AAD3CXJ5</accession>
<dbReference type="Pfam" id="PF02902">
    <property type="entry name" value="Peptidase_C48"/>
    <property type="match status" value="1"/>
</dbReference>
<feature type="domain" description="Ubiquitin-like protease family profile" evidence="6">
    <location>
        <begin position="296"/>
        <end position="476"/>
    </location>
</feature>
<proteinExistence type="inferred from homology"/>
<evidence type="ECO:0000256" key="2">
    <source>
        <dbReference type="ARBA" id="ARBA00022670"/>
    </source>
</evidence>
<dbReference type="GO" id="GO:0006508">
    <property type="term" value="P:proteolysis"/>
    <property type="evidence" value="ECO:0007669"/>
    <property type="project" value="UniProtKB-KW"/>
</dbReference>
<protein>
    <recommendedName>
        <fullName evidence="6">Ubiquitin-like protease family profile domain-containing protein</fullName>
    </recommendedName>
</protein>
<evidence type="ECO:0000256" key="1">
    <source>
        <dbReference type="ARBA" id="ARBA00005234"/>
    </source>
</evidence>
<dbReference type="Gene3D" id="3.40.395.10">
    <property type="entry name" value="Adenoviral Proteinase, Chain A"/>
    <property type="match status" value="1"/>
</dbReference>
<dbReference type="SUPFAM" id="SSF54001">
    <property type="entry name" value="Cysteine proteinases"/>
    <property type="match status" value="1"/>
</dbReference>
<comment type="caution">
    <text evidence="7">The sequence shown here is derived from an EMBL/GenBank/DDBJ whole genome shotgun (WGS) entry which is preliminary data.</text>
</comment>
<name>A0AAD3CXJ5_9STRA</name>
<dbReference type="Proteomes" id="UP001054902">
    <property type="component" value="Unassembled WGS sequence"/>
</dbReference>
<organism evidence="7 8">
    <name type="scientific">Chaetoceros tenuissimus</name>
    <dbReference type="NCBI Taxonomy" id="426638"/>
    <lineage>
        <taxon>Eukaryota</taxon>
        <taxon>Sar</taxon>
        <taxon>Stramenopiles</taxon>
        <taxon>Ochrophyta</taxon>
        <taxon>Bacillariophyta</taxon>
        <taxon>Coscinodiscophyceae</taxon>
        <taxon>Chaetocerotophycidae</taxon>
        <taxon>Chaetocerotales</taxon>
        <taxon>Chaetocerotaceae</taxon>
        <taxon>Chaetoceros</taxon>
    </lineage>
</organism>
<evidence type="ECO:0000259" key="6">
    <source>
        <dbReference type="PROSITE" id="PS50600"/>
    </source>
</evidence>
<evidence type="ECO:0000256" key="3">
    <source>
        <dbReference type="ARBA" id="ARBA00022801"/>
    </source>
</evidence>
<reference evidence="7 8" key="1">
    <citation type="journal article" date="2021" name="Sci. Rep.">
        <title>The genome of the diatom Chaetoceros tenuissimus carries an ancient integrated fragment of an extant virus.</title>
        <authorList>
            <person name="Hongo Y."/>
            <person name="Kimura K."/>
            <person name="Takaki Y."/>
            <person name="Yoshida Y."/>
            <person name="Baba S."/>
            <person name="Kobayashi G."/>
            <person name="Nagasaki K."/>
            <person name="Hano T."/>
            <person name="Tomaru Y."/>
        </authorList>
    </citation>
    <scope>NUCLEOTIDE SEQUENCE [LARGE SCALE GENOMIC DNA]</scope>
    <source>
        <strain evidence="7 8">NIES-3715</strain>
    </source>
</reference>
<keyword evidence="2" id="KW-0645">Protease</keyword>
<gene>
    <name evidence="7" type="ORF">CTEN210_10487</name>
</gene>
<feature type="coiled-coil region" evidence="5">
    <location>
        <begin position="52"/>
        <end position="175"/>
    </location>
</feature>
<dbReference type="AlphaFoldDB" id="A0AAD3CXJ5"/>
<evidence type="ECO:0000256" key="4">
    <source>
        <dbReference type="ARBA" id="ARBA00022807"/>
    </source>
</evidence>
<keyword evidence="4" id="KW-0788">Thiol protease</keyword>
<dbReference type="InterPro" id="IPR038765">
    <property type="entry name" value="Papain-like_cys_pep_sf"/>
</dbReference>
<evidence type="ECO:0000313" key="7">
    <source>
        <dbReference type="EMBL" id="GFH54011.1"/>
    </source>
</evidence>
<evidence type="ECO:0000313" key="8">
    <source>
        <dbReference type="Proteomes" id="UP001054902"/>
    </source>
</evidence>
<keyword evidence="3" id="KW-0378">Hydrolase</keyword>